<accession>A0A7G8BEN2</accession>
<sequence>MPDPRITEFIEKAIAAGIPQDSLVGMLTARGWPEKEVYDALADHYQQLTGVDIPRRAGAGASAKEAFFYLLIFSTLATWTIGFGCLAFALIDRWLADPLFSSYPAYDTYTIPSSLAALIVAFPLYLLISRIVVKESAAHPEKLDSSVRKWLTYMALVIAASVFMGDLITALAYLLRGELTSRFLAKSFVVLVLSGGVFYYYFGGLRKTEAPSIGLSRDRLMAGLSSAAVALMIVLGFLHLGPPNVQREFRADSQRIHQLYDLSTEIREYWTKHGSQLPTSIDQVPGRVHKDPLTRTPYEYHPKEGSQYELCAVFTRNSEPEVSPTPDPWIHPAGHHCFSLDAAATQQYPPQYFGN</sequence>
<protein>
    <recommendedName>
        <fullName evidence="2">DUF5671 domain-containing protein</fullName>
    </recommendedName>
</protein>
<keyword evidence="1" id="KW-0472">Membrane</keyword>
<dbReference type="InterPro" id="IPR043728">
    <property type="entry name" value="DUF5671"/>
</dbReference>
<dbReference type="RefSeq" id="WP_186741291.1">
    <property type="nucleotide sequence ID" value="NZ_CP060394.1"/>
</dbReference>
<dbReference type="Pfam" id="PF18920">
    <property type="entry name" value="DUF5671"/>
    <property type="match status" value="1"/>
</dbReference>
<feature type="transmembrane region" description="Helical" evidence="1">
    <location>
        <begin position="66"/>
        <end position="91"/>
    </location>
</feature>
<evidence type="ECO:0000313" key="4">
    <source>
        <dbReference type="Proteomes" id="UP000515312"/>
    </source>
</evidence>
<feature type="transmembrane region" description="Helical" evidence="1">
    <location>
        <begin position="181"/>
        <end position="202"/>
    </location>
</feature>
<keyword evidence="1" id="KW-1133">Transmembrane helix</keyword>
<dbReference type="AlphaFoldDB" id="A0A7G8BEN2"/>
<organism evidence="3 4">
    <name type="scientific">Alloacidobacterium dinghuense</name>
    <dbReference type="NCBI Taxonomy" id="2763107"/>
    <lineage>
        <taxon>Bacteria</taxon>
        <taxon>Pseudomonadati</taxon>
        <taxon>Acidobacteriota</taxon>
        <taxon>Terriglobia</taxon>
        <taxon>Terriglobales</taxon>
        <taxon>Acidobacteriaceae</taxon>
        <taxon>Alloacidobacterium</taxon>
    </lineage>
</organism>
<gene>
    <name evidence="3" type="ORF">H7849_18070</name>
</gene>
<name>A0A7G8BEN2_9BACT</name>
<keyword evidence="1" id="KW-0812">Transmembrane</keyword>
<dbReference type="KEGG" id="adin:H7849_18070"/>
<evidence type="ECO:0000259" key="2">
    <source>
        <dbReference type="Pfam" id="PF18920"/>
    </source>
</evidence>
<reference evidence="3 4" key="1">
    <citation type="submission" date="2020-08" db="EMBL/GenBank/DDBJ databases">
        <title>Edaphobacter telluris sp. nov. and Acidobacterium dinghuensis sp. nov., two acidobacteria isolated from forest soil.</title>
        <authorList>
            <person name="Fu J."/>
            <person name="Qiu L."/>
        </authorList>
    </citation>
    <scope>NUCLEOTIDE SEQUENCE [LARGE SCALE GENOMIC DNA]</scope>
    <source>
        <strain evidence="3">4Y35</strain>
    </source>
</reference>
<feature type="domain" description="DUF5671" evidence="2">
    <location>
        <begin position="65"/>
        <end position="199"/>
    </location>
</feature>
<evidence type="ECO:0000313" key="3">
    <source>
        <dbReference type="EMBL" id="QNI31002.1"/>
    </source>
</evidence>
<feature type="transmembrane region" description="Helical" evidence="1">
    <location>
        <begin position="111"/>
        <end position="133"/>
    </location>
</feature>
<keyword evidence="4" id="KW-1185">Reference proteome</keyword>
<evidence type="ECO:0000256" key="1">
    <source>
        <dbReference type="SAM" id="Phobius"/>
    </source>
</evidence>
<dbReference type="EMBL" id="CP060394">
    <property type="protein sequence ID" value="QNI31002.1"/>
    <property type="molecule type" value="Genomic_DNA"/>
</dbReference>
<dbReference type="Proteomes" id="UP000515312">
    <property type="component" value="Chromosome"/>
</dbReference>
<feature type="transmembrane region" description="Helical" evidence="1">
    <location>
        <begin position="153"/>
        <end position="175"/>
    </location>
</feature>
<proteinExistence type="predicted"/>
<feature type="transmembrane region" description="Helical" evidence="1">
    <location>
        <begin position="222"/>
        <end position="240"/>
    </location>
</feature>